<organism evidence="1 2">
    <name type="scientific">Lentzea indica</name>
    <dbReference type="NCBI Taxonomy" id="2604800"/>
    <lineage>
        <taxon>Bacteria</taxon>
        <taxon>Bacillati</taxon>
        <taxon>Actinomycetota</taxon>
        <taxon>Actinomycetes</taxon>
        <taxon>Pseudonocardiales</taxon>
        <taxon>Pseudonocardiaceae</taxon>
        <taxon>Lentzea</taxon>
    </lineage>
</organism>
<dbReference type="EMBL" id="VSRL01000182">
    <property type="protein sequence ID" value="NKE61556.1"/>
    <property type="molecule type" value="Genomic_DNA"/>
</dbReference>
<dbReference type="RefSeq" id="WP_167978199.1">
    <property type="nucleotide sequence ID" value="NZ_VSRL01000182.1"/>
</dbReference>
<evidence type="ECO:0000313" key="2">
    <source>
        <dbReference type="Proteomes" id="UP001515943"/>
    </source>
</evidence>
<comment type="caution">
    <text evidence="1">The sequence shown here is derived from an EMBL/GenBank/DDBJ whole genome shotgun (WGS) entry which is preliminary data.</text>
</comment>
<name>A0ABX1FSG1_9PSEU</name>
<reference evidence="1 2" key="1">
    <citation type="submission" date="2019-08" db="EMBL/GenBank/DDBJ databases">
        <title>Lentzea from Indian Himalayas.</title>
        <authorList>
            <person name="Mandal S."/>
            <person name="Mallick Gupta A."/>
            <person name="Maiti P.K."/>
            <person name="Sarkar J."/>
            <person name="Mandal S."/>
        </authorList>
    </citation>
    <scope>NUCLEOTIDE SEQUENCE [LARGE SCALE GENOMIC DNA]</scope>
    <source>
        <strain evidence="1 2">PSKA42</strain>
    </source>
</reference>
<keyword evidence="2" id="KW-1185">Reference proteome</keyword>
<evidence type="ECO:0000313" key="1">
    <source>
        <dbReference type="EMBL" id="NKE61556.1"/>
    </source>
</evidence>
<dbReference type="Proteomes" id="UP001515943">
    <property type="component" value="Unassembled WGS sequence"/>
</dbReference>
<sequence>MIAIAVVFYTTLRPRWRARERSKVLAEQTPALAELAESLGGSLSGEGQASAWSPRLQRSKSEAELSLDFERGPWHVRLTEACNPRPVLTDALLTYEHWIEVATVPVPPRKVRLEFFTLSLEDGFVHVVCQDRVQPDEIVFLVDMIVETLDVMPDVEPRHPSATI</sequence>
<proteinExistence type="predicted"/>
<gene>
    <name evidence="1" type="ORF">FXN61_34265</name>
</gene>
<protein>
    <submittedName>
        <fullName evidence="1">Uncharacterized protein</fullName>
    </submittedName>
</protein>
<accession>A0ABX1FSG1</accession>